<protein>
    <recommendedName>
        <fullName evidence="2">Tyrosinase copper-binding domain-containing protein</fullName>
    </recommendedName>
</protein>
<evidence type="ECO:0000256" key="1">
    <source>
        <dbReference type="ARBA" id="ARBA00022723"/>
    </source>
</evidence>
<proteinExistence type="predicted"/>
<reference evidence="3" key="1">
    <citation type="submission" date="2021-06" db="EMBL/GenBank/DDBJ databases">
        <title>Comparative genomics, transcriptomics and evolutionary studies reveal genomic signatures of adaptation to plant cell wall in hemibiotrophic fungi.</title>
        <authorList>
            <consortium name="DOE Joint Genome Institute"/>
            <person name="Baroncelli R."/>
            <person name="Diaz J.F."/>
            <person name="Benocci T."/>
            <person name="Peng M."/>
            <person name="Battaglia E."/>
            <person name="Haridas S."/>
            <person name="Andreopoulos W."/>
            <person name="Labutti K."/>
            <person name="Pangilinan J."/>
            <person name="Floch G.L."/>
            <person name="Makela M.R."/>
            <person name="Henrissat B."/>
            <person name="Grigoriev I.V."/>
            <person name="Crouch J.A."/>
            <person name="De Vries R.P."/>
            <person name="Sukno S.A."/>
            <person name="Thon M.R."/>
        </authorList>
    </citation>
    <scope>NUCLEOTIDE SEQUENCE</scope>
    <source>
        <strain evidence="3">CBS 102054</strain>
    </source>
</reference>
<dbReference type="RefSeq" id="XP_060447887.1">
    <property type="nucleotide sequence ID" value="XM_060584039.1"/>
</dbReference>
<dbReference type="GO" id="GO:0046872">
    <property type="term" value="F:metal ion binding"/>
    <property type="evidence" value="ECO:0007669"/>
    <property type="project" value="UniProtKB-KW"/>
</dbReference>
<dbReference type="GeneID" id="85468901"/>
<keyword evidence="4" id="KW-1185">Reference proteome</keyword>
<feature type="domain" description="Tyrosinase copper-binding" evidence="2">
    <location>
        <begin position="181"/>
        <end position="192"/>
    </location>
</feature>
<dbReference type="PROSITE" id="PS00498">
    <property type="entry name" value="TYROSINASE_2"/>
    <property type="match status" value="1"/>
</dbReference>
<dbReference type="GO" id="GO:0016491">
    <property type="term" value="F:oxidoreductase activity"/>
    <property type="evidence" value="ECO:0007669"/>
    <property type="project" value="InterPro"/>
</dbReference>
<dbReference type="Proteomes" id="UP001243989">
    <property type="component" value="Unassembled WGS sequence"/>
</dbReference>
<dbReference type="SUPFAM" id="SSF48056">
    <property type="entry name" value="Di-copper centre-containing domain"/>
    <property type="match status" value="1"/>
</dbReference>
<dbReference type="Pfam" id="PF00264">
    <property type="entry name" value="Tyrosinase"/>
    <property type="match status" value="1"/>
</dbReference>
<comment type="caution">
    <text evidence="3">The sequence shown here is derived from an EMBL/GenBank/DDBJ whole genome shotgun (WGS) entry which is preliminary data.</text>
</comment>
<evidence type="ECO:0000313" key="3">
    <source>
        <dbReference type="EMBL" id="KAK1639280.1"/>
    </source>
</evidence>
<dbReference type="EMBL" id="JAHMHQ010000006">
    <property type="protein sequence ID" value="KAK1639280.1"/>
    <property type="molecule type" value="Genomic_DNA"/>
</dbReference>
<dbReference type="PANTHER" id="PTHR11474">
    <property type="entry name" value="TYROSINASE FAMILY MEMBER"/>
    <property type="match status" value="1"/>
</dbReference>
<dbReference type="AlphaFoldDB" id="A0AAJ0EJT7"/>
<dbReference type="InterPro" id="IPR008922">
    <property type="entry name" value="Di-copper_centre_dom_sf"/>
</dbReference>
<accession>A0AAJ0EJT7</accession>
<sequence>MAQFERILVELLSQYWNWSKTANTGMETSPIFDGSEASMSGNGEFVPDREPILLGGQNGLPILELPVGTGGGCVTSGPFKNTTVNLGPAALDLPGGVSEANPNGSLTYNPRCLKRDLTTAVNLLYANVTDGLSNILQPQNVYYFQMQMQGVPGSGSIGIHGGGHYSLGGDPGRDVFTSPGDPAFYLQHSMIDRVWWIWQMLSPQERQYGAIALSGTSTFLDQPPGANTTMDDLLEYGWVGEPLKIRDAMSTVAGPFCYVYL</sequence>
<keyword evidence="1" id="KW-0479">Metal-binding</keyword>
<evidence type="ECO:0000259" key="2">
    <source>
        <dbReference type="PROSITE" id="PS00498"/>
    </source>
</evidence>
<organism evidence="3 4">
    <name type="scientific">Colletotrichum phormii</name>
    <dbReference type="NCBI Taxonomy" id="359342"/>
    <lineage>
        <taxon>Eukaryota</taxon>
        <taxon>Fungi</taxon>
        <taxon>Dikarya</taxon>
        <taxon>Ascomycota</taxon>
        <taxon>Pezizomycotina</taxon>
        <taxon>Sordariomycetes</taxon>
        <taxon>Hypocreomycetidae</taxon>
        <taxon>Glomerellales</taxon>
        <taxon>Glomerellaceae</taxon>
        <taxon>Colletotrichum</taxon>
        <taxon>Colletotrichum acutatum species complex</taxon>
    </lineage>
</organism>
<evidence type="ECO:0000313" key="4">
    <source>
        <dbReference type="Proteomes" id="UP001243989"/>
    </source>
</evidence>
<dbReference type="Gene3D" id="1.10.1280.10">
    <property type="entry name" value="Di-copper center containing domain from catechol oxidase"/>
    <property type="match status" value="1"/>
</dbReference>
<dbReference type="PANTHER" id="PTHR11474:SF116">
    <property type="entry name" value="TYROSINASE"/>
    <property type="match status" value="1"/>
</dbReference>
<dbReference type="InterPro" id="IPR050316">
    <property type="entry name" value="Tyrosinase/Hemocyanin"/>
</dbReference>
<dbReference type="InterPro" id="IPR002227">
    <property type="entry name" value="Tyrosinase_Cu-bd"/>
</dbReference>
<gene>
    <name evidence="3" type="ORF">BDP81DRAFT_314868</name>
</gene>
<name>A0AAJ0EJT7_9PEZI</name>